<sequence>MNTNDYVFYGKCLVVGTIALLTLAFAGGLVWAISEAVKNPHDFFGC</sequence>
<evidence type="ECO:0000313" key="2">
    <source>
        <dbReference type="EMBL" id="GAX06982.1"/>
    </source>
</evidence>
<keyword evidence="1" id="KW-0472">Membrane</keyword>
<gene>
    <name evidence="2" type="ORF">IWT25_02330</name>
</gene>
<dbReference type="AlphaFoldDB" id="A0A1Z5IZI3"/>
<dbReference type="RefSeq" id="WP_180949804.1">
    <property type="nucleotide sequence ID" value="NZ_BCMI01000031.1"/>
</dbReference>
<reference evidence="2 3" key="1">
    <citation type="submission" date="2015-11" db="EMBL/GenBank/DDBJ databases">
        <title>Draft genome sequences of new species of the genus Lactobacillus isolated from orchardgrass silage.</title>
        <authorList>
            <person name="Tohno M."/>
            <person name="Tanizawa Y."/>
            <person name="Arita M."/>
        </authorList>
    </citation>
    <scope>NUCLEOTIDE SEQUENCE [LARGE SCALE GENOMIC DNA]</scope>
    <source>
        <strain evidence="2 3">IWT25</strain>
    </source>
</reference>
<accession>A0A1Z5IZI3</accession>
<keyword evidence="1" id="KW-0812">Transmembrane</keyword>
<evidence type="ECO:0000256" key="1">
    <source>
        <dbReference type="SAM" id="Phobius"/>
    </source>
</evidence>
<dbReference type="Proteomes" id="UP000198414">
    <property type="component" value="Unassembled WGS sequence"/>
</dbReference>
<name>A0A1Z5IZI3_9LACO</name>
<keyword evidence="1" id="KW-1133">Transmembrane helix</keyword>
<feature type="transmembrane region" description="Helical" evidence="1">
    <location>
        <begin position="12"/>
        <end position="33"/>
    </location>
</feature>
<protein>
    <submittedName>
        <fullName evidence="2">Uncharacterized protein</fullName>
    </submittedName>
</protein>
<proteinExistence type="predicted"/>
<evidence type="ECO:0000313" key="3">
    <source>
        <dbReference type="Proteomes" id="UP000198414"/>
    </source>
</evidence>
<dbReference type="EMBL" id="BCMI01000031">
    <property type="protein sequence ID" value="GAX06982.1"/>
    <property type="molecule type" value="Genomic_DNA"/>
</dbReference>
<organism evidence="2 3">
    <name type="scientific">Secundilactobacillus pentosiphilus</name>
    <dbReference type="NCBI Taxonomy" id="1714682"/>
    <lineage>
        <taxon>Bacteria</taxon>
        <taxon>Bacillati</taxon>
        <taxon>Bacillota</taxon>
        <taxon>Bacilli</taxon>
        <taxon>Lactobacillales</taxon>
        <taxon>Lactobacillaceae</taxon>
        <taxon>Secundilactobacillus</taxon>
    </lineage>
</organism>
<comment type="caution">
    <text evidence="2">The sequence shown here is derived from an EMBL/GenBank/DDBJ whole genome shotgun (WGS) entry which is preliminary data.</text>
</comment>